<dbReference type="InterPro" id="IPR036865">
    <property type="entry name" value="CRAL-TRIO_dom_sf"/>
</dbReference>
<dbReference type="SUPFAM" id="SSF52087">
    <property type="entry name" value="CRAL/TRIO domain"/>
    <property type="match status" value="1"/>
</dbReference>
<dbReference type="InterPro" id="IPR036273">
    <property type="entry name" value="CRAL/TRIO_N_dom_sf"/>
</dbReference>
<dbReference type="SUPFAM" id="SSF46938">
    <property type="entry name" value="CRAL/TRIO N-terminal domain"/>
    <property type="match status" value="1"/>
</dbReference>
<evidence type="ECO:0000256" key="2">
    <source>
        <dbReference type="ARBA" id="ARBA00022448"/>
    </source>
</evidence>
<feature type="region of interest" description="Disordered" evidence="4">
    <location>
        <begin position="116"/>
        <end position="204"/>
    </location>
</feature>
<name>A0A8T2V173_CERRI</name>
<evidence type="ECO:0000256" key="4">
    <source>
        <dbReference type="SAM" id="MobiDB-lite"/>
    </source>
</evidence>
<evidence type="ECO:0000313" key="6">
    <source>
        <dbReference type="EMBL" id="KAH7442231.1"/>
    </source>
</evidence>
<keyword evidence="3" id="KW-0472">Membrane</keyword>
<proteinExistence type="predicted"/>
<protein>
    <recommendedName>
        <fullName evidence="5">CRAL-TRIO domain-containing protein</fullName>
    </recommendedName>
</protein>
<dbReference type="AlphaFoldDB" id="A0A8T2V173"/>
<evidence type="ECO:0000259" key="5">
    <source>
        <dbReference type="PROSITE" id="PS50191"/>
    </source>
</evidence>
<evidence type="ECO:0000313" key="7">
    <source>
        <dbReference type="Proteomes" id="UP000825935"/>
    </source>
</evidence>
<dbReference type="Pfam" id="PF03765">
    <property type="entry name" value="CRAL_TRIO_N"/>
    <property type="match status" value="1"/>
</dbReference>
<feature type="compositionally biased region" description="Basic and acidic residues" evidence="4">
    <location>
        <begin position="129"/>
        <end position="146"/>
    </location>
</feature>
<comment type="subcellular location">
    <subcellularLocation>
        <location evidence="1">Membrane</location>
    </subcellularLocation>
</comment>
<dbReference type="Pfam" id="PF25099">
    <property type="entry name" value="GOLD_PATL1_C"/>
    <property type="match status" value="1"/>
</dbReference>
<dbReference type="InterPro" id="IPR044834">
    <property type="entry name" value="PATL"/>
</dbReference>
<accession>A0A8T2V173</accession>
<evidence type="ECO:0000256" key="1">
    <source>
        <dbReference type="ARBA" id="ARBA00004370"/>
    </source>
</evidence>
<gene>
    <name evidence="6" type="ORF">KP509_03G077900</name>
</gene>
<dbReference type="EMBL" id="CM035408">
    <property type="protein sequence ID" value="KAH7442231.1"/>
    <property type="molecule type" value="Genomic_DNA"/>
</dbReference>
<dbReference type="Gene3D" id="3.40.525.10">
    <property type="entry name" value="CRAL-TRIO lipid binding domain"/>
    <property type="match status" value="1"/>
</dbReference>
<dbReference type="OMA" id="FINAPFW"/>
<dbReference type="Pfam" id="PF00650">
    <property type="entry name" value="CRAL_TRIO"/>
    <property type="match status" value="1"/>
</dbReference>
<dbReference type="PANTHER" id="PTHR45932:SF17">
    <property type="entry name" value="CELLULAR RETINALDEHYDE-BINDING_TRIPLE FUNCTION DOMAIN-CONTAINING PROTEIN"/>
    <property type="match status" value="1"/>
</dbReference>
<dbReference type="PROSITE" id="PS50191">
    <property type="entry name" value="CRAL_TRIO"/>
    <property type="match status" value="1"/>
</dbReference>
<dbReference type="PRINTS" id="PR00180">
    <property type="entry name" value="CRETINALDHBP"/>
</dbReference>
<dbReference type="Gene3D" id="2.60.120.680">
    <property type="entry name" value="GOLD domain"/>
    <property type="match status" value="1"/>
</dbReference>
<sequence>MREAKEVEVIPPLSPAAECPSTFDCKSKENVVTHEVPEAVNDKAFITDNRGGMSPPKGAPPVSLIEESCYMKDLIEFEKKALEELKARLEEAICNKTLYASSQPATKYISMEVMGGNEEDEEVQNSFEAEDKQKGGVEKNGPEKGNVKSQVLQEVAAEASPSPALAVDDTPLATKEVRGDDATSETSECTPSSEPEAVAATVGESPTAELHCSLEEIKLWGIPLLHSKGDKRTDVILLKFLRARDFKVDDAMIMLKNTLMWRKEFNAESLVDEEFTKDYESVAYMHGYDKEGHPVCYNLYGVFQDEDLYQKTFGDDKEFKKFLRWRIHVLEKGIQRLDFSPNGVQSMVQITDFKDSPGFVKHRYITKKVLTLLQDNYPELVAKQIFINVPWYFGALYSLLGKIMTPRSKSKVVIARPDKVAEVLFKYISPEHVPLKYGGFSRSNDSEFDCGKALVKELTIKVGEKQTIELSIEKVGSVLLWDVTVVGWGVMYGEEFVPSGENVCAITIQKLKKMAAVEEPQRNSFKAMERGKLVLTIDNISRKKKTVVYRHILKEEDLSAHL</sequence>
<comment type="caution">
    <text evidence="6">The sequence shown here is derived from an EMBL/GenBank/DDBJ whole genome shotgun (WGS) entry which is preliminary data.</text>
</comment>
<dbReference type="SMART" id="SM00516">
    <property type="entry name" value="SEC14"/>
    <property type="match status" value="1"/>
</dbReference>
<dbReference type="SMART" id="SM01100">
    <property type="entry name" value="CRAL_TRIO_N"/>
    <property type="match status" value="2"/>
</dbReference>
<dbReference type="GO" id="GO:0008289">
    <property type="term" value="F:lipid binding"/>
    <property type="evidence" value="ECO:0007669"/>
    <property type="project" value="InterPro"/>
</dbReference>
<dbReference type="InterPro" id="IPR011074">
    <property type="entry name" value="CRAL/TRIO_N_dom"/>
</dbReference>
<organism evidence="6 7">
    <name type="scientific">Ceratopteris richardii</name>
    <name type="common">Triangle waterfern</name>
    <dbReference type="NCBI Taxonomy" id="49495"/>
    <lineage>
        <taxon>Eukaryota</taxon>
        <taxon>Viridiplantae</taxon>
        <taxon>Streptophyta</taxon>
        <taxon>Embryophyta</taxon>
        <taxon>Tracheophyta</taxon>
        <taxon>Polypodiopsida</taxon>
        <taxon>Polypodiidae</taxon>
        <taxon>Polypodiales</taxon>
        <taxon>Pteridineae</taxon>
        <taxon>Pteridaceae</taxon>
        <taxon>Parkerioideae</taxon>
        <taxon>Ceratopteris</taxon>
    </lineage>
</organism>
<evidence type="ECO:0000256" key="3">
    <source>
        <dbReference type="ARBA" id="ARBA00023136"/>
    </source>
</evidence>
<dbReference type="CDD" id="cd00170">
    <property type="entry name" value="SEC14"/>
    <property type="match status" value="1"/>
</dbReference>
<keyword evidence="7" id="KW-1185">Reference proteome</keyword>
<keyword evidence="2" id="KW-0813">Transport</keyword>
<dbReference type="OrthoDB" id="75724at2759"/>
<dbReference type="GO" id="GO:0016020">
    <property type="term" value="C:membrane"/>
    <property type="evidence" value="ECO:0007669"/>
    <property type="project" value="UniProtKB-SubCell"/>
</dbReference>
<dbReference type="InterPro" id="IPR056794">
    <property type="entry name" value="PATL1-6_C_GOLD"/>
</dbReference>
<reference evidence="6" key="1">
    <citation type="submission" date="2021-08" db="EMBL/GenBank/DDBJ databases">
        <title>WGS assembly of Ceratopteris richardii.</title>
        <authorList>
            <person name="Marchant D.B."/>
            <person name="Chen G."/>
            <person name="Jenkins J."/>
            <person name="Shu S."/>
            <person name="Leebens-Mack J."/>
            <person name="Grimwood J."/>
            <person name="Schmutz J."/>
            <person name="Soltis P."/>
            <person name="Soltis D."/>
            <person name="Chen Z.-H."/>
        </authorList>
    </citation>
    <scope>NUCLEOTIDE SEQUENCE</scope>
    <source>
        <strain evidence="6">Whitten #5841</strain>
        <tissue evidence="6">Leaf</tissue>
    </source>
</reference>
<dbReference type="Proteomes" id="UP000825935">
    <property type="component" value="Chromosome 3"/>
</dbReference>
<feature type="domain" description="CRAL-TRIO" evidence="5">
    <location>
        <begin position="272"/>
        <end position="445"/>
    </location>
</feature>
<dbReference type="PANTHER" id="PTHR45932">
    <property type="entry name" value="PATELLIN-1"/>
    <property type="match status" value="1"/>
</dbReference>
<feature type="compositionally biased region" description="Low complexity" evidence="4">
    <location>
        <begin position="184"/>
        <end position="196"/>
    </location>
</feature>
<dbReference type="Gene3D" id="1.10.8.20">
    <property type="entry name" value="N-terminal domain of phosphatidylinositol transfer protein sec14p"/>
    <property type="match status" value="1"/>
</dbReference>
<dbReference type="InterPro" id="IPR001251">
    <property type="entry name" value="CRAL-TRIO_dom"/>
</dbReference>